<dbReference type="PANTHER" id="PTHR38011">
    <property type="entry name" value="DIHYDROFOLATE REDUCTASE FAMILY PROTEIN (AFU_ORTHOLOGUE AFUA_8G06820)"/>
    <property type="match status" value="1"/>
</dbReference>
<dbReference type="EC" id="1.1.1.193" evidence="2"/>
<evidence type="ECO:0000256" key="1">
    <source>
        <dbReference type="ARBA" id="ARBA00004910"/>
    </source>
</evidence>
<dbReference type="Gene3D" id="3.40.140.10">
    <property type="entry name" value="Cytidine Deaminase, domain 2"/>
    <property type="match status" value="1"/>
</dbReference>
<dbReference type="Pfam" id="PF00383">
    <property type="entry name" value="dCMP_cyt_deam_1"/>
    <property type="match status" value="1"/>
</dbReference>
<reference evidence="7" key="1">
    <citation type="journal article" date="2019" name="MBio">
        <title>Virus Genomes from Deep Sea Sediments Expand the Ocean Megavirome and Support Independent Origins of Viral Gigantism.</title>
        <authorList>
            <person name="Backstrom D."/>
            <person name="Yutin N."/>
            <person name="Jorgensen S.L."/>
            <person name="Dharamshi J."/>
            <person name="Homa F."/>
            <person name="Zaremba-Niedwiedzka K."/>
            <person name="Spang A."/>
            <person name="Wolf Y.I."/>
            <person name="Koonin E.V."/>
            <person name="Ettema T.J."/>
        </authorList>
    </citation>
    <scope>NUCLEOTIDE SEQUENCE</scope>
</reference>
<evidence type="ECO:0000313" key="7">
    <source>
        <dbReference type="EMBL" id="QBK84775.1"/>
    </source>
</evidence>
<dbReference type="GO" id="GO:0009231">
    <property type="term" value="P:riboflavin biosynthetic process"/>
    <property type="evidence" value="ECO:0007669"/>
    <property type="project" value="UniProtKB-UniPathway"/>
</dbReference>
<dbReference type="CDD" id="cd01284">
    <property type="entry name" value="Riboflavin_deaminase-reductase"/>
    <property type="match status" value="1"/>
</dbReference>
<feature type="domain" description="CMP/dCMP-type deaminase" evidence="6">
    <location>
        <begin position="52"/>
        <end position="164"/>
    </location>
</feature>
<proteinExistence type="predicted"/>
<comment type="pathway">
    <text evidence="1">Cofactor biosynthesis; riboflavin biosynthesis; 5-amino-6-(D-ribitylamino)uracil from GTP: step 3/4.</text>
</comment>
<dbReference type="SUPFAM" id="SSF53597">
    <property type="entry name" value="Dihydrofolate reductase-like"/>
    <property type="match status" value="1"/>
</dbReference>
<evidence type="ECO:0000256" key="2">
    <source>
        <dbReference type="ARBA" id="ARBA00013173"/>
    </source>
</evidence>
<dbReference type="PANTHER" id="PTHR38011:SF7">
    <property type="entry name" value="2,5-DIAMINO-6-RIBOSYLAMINO-4(3H)-PYRIMIDINONE 5'-PHOSPHATE REDUCTASE"/>
    <property type="match status" value="1"/>
</dbReference>
<sequence length="406" mass="45020">MLVSRVLEDVLCVNGTHLAIRDVKGRKFKVSIITHTFMCGDVVNIEFPISTEQDKKWMLEAIRISEKGKSNVPPNPWVGCVIVKDGKKISEGYHERFGGPHAEINTIGKHTDLKGSTLYVTLEPCSHIGKTPPCCNALVKHKFKRIVVGIMDPDPLVAGKGIAYLIGKGVSVTTGTCEKEVRSSLTAYIHHRTHNRPLIILKVATSLDGRISHGDGIRWWITGKATVKDYRTNYRQTSQAILIGARTALLDNPRLTVSTGIQPTRVILDGKGVVKFGNVLDCKKAPTTIITSKNVAPETVEIWKRSGVRIIYADADDRGRMDIEKIINTQFPDVLQLVVEGGANIHSYFLKKGYFDILVMYISGKFFGPGSLPIYVESDIISNLELVSVEKLDSHDFKVIYKNTRA</sequence>
<accession>A0A4D5XEL5</accession>
<evidence type="ECO:0000259" key="6">
    <source>
        <dbReference type="PROSITE" id="PS51747"/>
    </source>
</evidence>
<keyword evidence="4" id="KW-0560">Oxidoreductase</keyword>
<evidence type="ECO:0000256" key="5">
    <source>
        <dbReference type="ARBA" id="ARBA00023268"/>
    </source>
</evidence>
<dbReference type="GO" id="GO:0008703">
    <property type="term" value="F:5-amino-6-(5-phosphoribosylamino)uracil reductase activity"/>
    <property type="evidence" value="ECO:0007669"/>
    <property type="project" value="UniProtKB-EC"/>
</dbReference>
<dbReference type="InterPro" id="IPR016193">
    <property type="entry name" value="Cytidine_deaminase-like"/>
</dbReference>
<dbReference type="GO" id="GO:0008835">
    <property type="term" value="F:diaminohydroxyphosphoribosylaminopyrimidine deaminase activity"/>
    <property type="evidence" value="ECO:0007669"/>
    <property type="project" value="InterPro"/>
</dbReference>
<dbReference type="PROSITE" id="PS51747">
    <property type="entry name" value="CYT_DCMP_DEAMINASES_2"/>
    <property type="match status" value="1"/>
</dbReference>
<protein>
    <recommendedName>
        <fullName evidence="2">5-amino-6-(5-phosphoribosylamino)uracil reductase</fullName>
        <ecNumber evidence="2">1.1.1.193</ecNumber>
    </recommendedName>
</protein>
<dbReference type="InterPro" id="IPR002734">
    <property type="entry name" value="RibDG_C"/>
</dbReference>
<dbReference type="InterPro" id="IPR050765">
    <property type="entry name" value="Riboflavin_Biosynth_HTPR"/>
</dbReference>
<gene>
    <name evidence="7" type="ORF">LCDPAC01_02560</name>
</gene>
<dbReference type="UniPathway" id="UPA00275">
    <property type="reaction ID" value="UER00402"/>
</dbReference>
<evidence type="ECO:0000256" key="4">
    <source>
        <dbReference type="ARBA" id="ARBA00023002"/>
    </source>
</evidence>
<keyword evidence="5" id="KW-0511">Multifunctional enzyme</keyword>
<dbReference type="EMBL" id="MK500295">
    <property type="protein sequence ID" value="QBK84775.1"/>
    <property type="molecule type" value="Genomic_DNA"/>
</dbReference>
<dbReference type="InterPro" id="IPR004794">
    <property type="entry name" value="Eubact_RibD"/>
</dbReference>
<dbReference type="InterPro" id="IPR024072">
    <property type="entry name" value="DHFR-like_dom_sf"/>
</dbReference>
<keyword evidence="3" id="KW-0521">NADP</keyword>
<dbReference type="Pfam" id="PF01872">
    <property type="entry name" value="RibD_C"/>
    <property type="match status" value="1"/>
</dbReference>
<organism evidence="7">
    <name type="scientific">Pithovirus LCDPAC01</name>
    <dbReference type="NCBI Taxonomy" id="2506600"/>
    <lineage>
        <taxon>Viruses</taxon>
        <taxon>Pithoviruses</taxon>
    </lineage>
</organism>
<name>A0A4D5XEL5_9VIRU</name>
<dbReference type="SUPFAM" id="SSF53927">
    <property type="entry name" value="Cytidine deaminase-like"/>
    <property type="match status" value="1"/>
</dbReference>
<dbReference type="Gene3D" id="3.40.430.10">
    <property type="entry name" value="Dihydrofolate Reductase, subunit A"/>
    <property type="match status" value="1"/>
</dbReference>
<evidence type="ECO:0000256" key="3">
    <source>
        <dbReference type="ARBA" id="ARBA00022857"/>
    </source>
</evidence>
<dbReference type="PIRSF" id="PIRSF006769">
    <property type="entry name" value="RibD"/>
    <property type="match status" value="1"/>
</dbReference>
<dbReference type="NCBIfam" id="TIGR00326">
    <property type="entry name" value="eubact_ribD"/>
    <property type="match status" value="1"/>
</dbReference>
<dbReference type="InterPro" id="IPR002125">
    <property type="entry name" value="CMP_dCMP_dom"/>
</dbReference>